<proteinExistence type="predicted"/>
<protein>
    <submittedName>
        <fullName evidence="2">Uncharacterized protein</fullName>
    </submittedName>
</protein>
<evidence type="ECO:0000313" key="3">
    <source>
        <dbReference type="Proteomes" id="UP000284868"/>
    </source>
</evidence>
<dbReference type="EMBL" id="QRPK01000013">
    <property type="protein sequence ID" value="RHM13277.1"/>
    <property type="molecule type" value="Genomic_DNA"/>
</dbReference>
<keyword evidence="1" id="KW-1133">Transmembrane helix</keyword>
<evidence type="ECO:0000256" key="1">
    <source>
        <dbReference type="SAM" id="Phobius"/>
    </source>
</evidence>
<feature type="transmembrane region" description="Helical" evidence="1">
    <location>
        <begin position="133"/>
        <end position="154"/>
    </location>
</feature>
<feature type="transmembrane region" description="Helical" evidence="1">
    <location>
        <begin position="212"/>
        <end position="235"/>
    </location>
</feature>
<dbReference type="RefSeq" id="WP_118365426.1">
    <property type="nucleotide sequence ID" value="NZ_CAUWIX010000019.1"/>
</dbReference>
<keyword evidence="3" id="KW-1185">Reference proteome</keyword>
<dbReference type="AlphaFoldDB" id="A0A415PKN9"/>
<gene>
    <name evidence="2" type="ORF">DWZ83_04060</name>
</gene>
<evidence type="ECO:0000313" key="2">
    <source>
        <dbReference type="EMBL" id="RHM13277.1"/>
    </source>
</evidence>
<name>A0A415PKN9_9FIRM</name>
<organism evidence="2 3">
    <name type="scientific">Amedibacillus dolichus</name>
    <dbReference type="NCBI Taxonomy" id="31971"/>
    <lineage>
        <taxon>Bacteria</taxon>
        <taxon>Bacillati</taxon>
        <taxon>Bacillota</taxon>
        <taxon>Erysipelotrichia</taxon>
        <taxon>Erysipelotrichales</taxon>
        <taxon>Erysipelotrichaceae</taxon>
        <taxon>Amedibacillus</taxon>
    </lineage>
</organism>
<dbReference type="OrthoDB" id="1643071at2"/>
<keyword evidence="1" id="KW-0812">Transmembrane</keyword>
<sequence>MEKLKKYVTRKNLAYGNLALGIIALILVLLYFMAVGNASSLSDMQGALSTMRNMCNLFYVVFILLLGLVAGYAFRLFQMKDKIFANSVLFGCDVFALVMAFISLPAVQGIHAFTKGDLGKALVYSGSMSNSGTILVLMVIACLISAGFSIYVVFVKKTEEIDVQNVKEDLAQGVKNAGETISKAGESASQNVSKMSDKIKAYYQTEKGKKNVLLIGAGALVVVALIVGVSIYNAVKRTPIDLTKQCEVSFEGVSGEGQARISCEPDYDHTNSDIEMFVNDVTYSVEKDGKLKNGDKVVVKAQYSEATADSCKLKVENTEKEFVVEGLEVVYKKFAEVPKKVSGQFESEAQKALDKYLKQEYTDSFFNDDVSIESTKLIAVYYMYNDYDRSGKAYYLYRASLLETEEEYSEKFVEYYYVPITDINTREDVDFKNLSARKLYMYADELSDQLAIDEFKENYSGVEVVKEQPDGKIYKEERIENAN</sequence>
<reference evidence="2 3" key="1">
    <citation type="submission" date="2018-08" db="EMBL/GenBank/DDBJ databases">
        <title>A genome reference for cultivated species of the human gut microbiota.</title>
        <authorList>
            <person name="Zou Y."/>
            <person name="Xue W."/>
            <person name="Luo G."/>
        </authorList>
    </citation>
    <scope>NUCLEOTIDE SEQUENCE [LARGE SCALE GENOMIC DNA]</scope>
    <source>
        <strain evidence="2 3">AF35-6BH</strain>
    </source>
</reference>
<feature type="transmembrane region" description="Helical" evidence="1">
    <location>
        <begin position="89"/>
        <end position="113"/>
    </location>
</feature>
<accession>A0A415PKN9</accession>
<feature type="transmembrane region" description="Helical" evidence="1">
    <location>
        <begin position="56"/>
        <end position="77"/>
    </location>
</feature>
<feature type="transmembrane region" description="Helical" evidence="1">
    <location>
        <begin position="12"/>
        <end position="36"/>
    </location>
</feature>
<dbReference type="Proteomes" id="UP000284868">
    <property type="component" value="Unassembled WGS sequence"/>
</dbReference>
<keyword evidence="1" id="KW-0472">Membrane</keyword>
<comment type="caution">
    <text evidence="2">The sequence shown here is derived from an EMBL/GenBank/DDBJ whole genome shotgun (WGS) entry which is preliminary data.</text>
</comment>